<evidence type="ECO:0000256" key="2">
    <source>
        <dbReference type="ARBA" id="ARBA00023125"/>
    </source>
</evidence>
<feature type="DNA-binding region" description="H-T-H motif" evidence="4">
    <location>
        <begin position="28"/>
        <end position="47"/>
    </location>
</feature>
<dbReference type="InterPro" id="IPR011075">
    <property type="entry name" value="TetR_C"/>
</dbReference>
<organism evidence="6 7">
    <name type="scientific">Chryseobacterium paridis</name>
    <dbReference type="NCBI Taxonomy" id="2800328"/>
    <lineage>
        <taxon>Bacteria</taxon>
        <taxon>Pseudomonadati</taxon>
        <taxon>Bacteroidota</taxon>
        <taxon>Flavobacteriia</taxon>
        <taxon>Flavobacteriales</taxon>
        <taxon>Weeksellaceae</taxon>
        <taxon>Chryseobacterium group</taxon>
        <taxon>Chryseobacterium</taxon>
    </lineage>
</organism>
<dbReference type="SUPFAM" id="SSF46689">
    <property type="entry name" value="Homeodomain-like"/>
    <property type="match status" value="1"/>
</dbReference>
<gene>
    <name evidence="6" type="ORF">JHL15_12410</name>
</gene>
<dbReference type="InterPro" id="IPR001647">
    <property type="entry name" value="HTH_TetR"/>
</dbReference>
<keyword evidence="7" id="KW-1185">Reference proteome</keyword>
<evidence type="ECO:0000313" key="7">
    <source>
        <dbReference type="Proteomes" id="UP000628669"/>
    </source>
</evidence>
<name>A0ABS1FVT5_9FLAO</name>
<keyword evidence="3" id="KW-0804">Transcription</keyword>
<reference evidence="7" key="1">
    <citation type="submission" date="2021-01" db="EMBL/GenBank/DDBJ databases">
        <title>Genome public.</title>
        <authorList>
            <person name="Liu C."/>
            <person name="Sun Q."/>
        </authorList>
    </citation>
    <scope>NUCLEOTIDE SEQUENCE [LARGE SCALE GENOMIC DNA]</scope>
    <source>
        <strain evidence="7">YIM B02567</strain>
    </source>
</reference>
<dbReference type="Gene3D" id="1.10.357.10">
    <property type="entry name" value="Tetracycline Repressor, domain 2"/>
    <property type="match status" value="1"/>
</dbReference>
<feature type="domain" description="HTH tetR-type" evidence="5">
    <location>
        <begin position="5"/>
        <end position="65"/>
    </location>
</feature>
<dbReference type="PANTHER" id="PTHR47506">
    <property type="entry name" value="TRANSCRIPTIONAL REGULATORY PROTEIN"/>
    <property type="match status" value="1"/>
</dbReference>
<protein>
    <submittedName>
        <fullName evidence="6">TetR/AcrR family transcriptional regulator</fullName>
    </submittedName>
</protein>
<dbReference type="Pfam" id="PF00440">
    <property type="entry name" value="TetR_N"/>
    <property type="match status" value="1"/>
</dbReference>
<sequence>MKKSEATRLNILQKAFELIYSKGYQTTSIDEIIATTQVTKGAFFYHFKTKDEMGLAIINELLKSASFKSTFIDPFQNTNNPLKTIYELMDTLLMKDEFLKVEYGCPASNFTQEMAPWNVEFTKALNDLSKQWEEAMISAIENGKEHGTVNKKVDSKGVAIFVMSGYWGLRNLGKLENSKSVYLTYLKQLKAYFETLK</sequence>
<dbReference type="InterPro" id="IPR023772">
    <property type="entry name" value="DNA-bd_HTH_TetR-type_CS"/>
</dbReference>
<dbReference type="EMBL" id="JAENHK010000010">
    <property type="protein sequence ID" value="MBK1896560.1"/>
    <property type="molecule type" value="Genomic_DNA"/>
</dbReference>
<accession>A0ABS1FVT5</accession>
<keyword evidence="1" id="KW-0805">Transcription regulation</keyword>
<dbReference type="PRINTS" id="PR00455">
    <property type="entry name" value="HTHTETR"/>
</dbReference>
<proteinExistence type="predicted"/>
<evidence type="ECO:0000256" key="3">
    <source>
        <dbReference type="ARBA" id="ARBA00023163"/>
    </source>
</evidence>
<keyword evidence="2 4" id="KW-0238">DNA-binding</keyword>
<dbReference type="InterPro" id="IPR036271">
    <property type="entry name" value="Tet_transcr_reg_TetR-rel_C_sf"/>
</dbReference>
<dbReference type="RefSeq" id="WP_200246134.1">
    <property type="nucleotide sequence ID" value="NZ_JAENHK010000010.1"/>
</dbReference>
<evidence type="ECO:0000256" key="1">
    <source>
        <dbReference type="ARBA" id="ARBA00023015"/>
    </source>
</evidence>
<dbReference type="Proteomes" id="UP000628669">
    <property type="component" value="Unassembled WGS sequence"/>
</dbReference>
<dbReference type="PROSITE" id="PS01081">
    <property type="entry name" value="HTH_TETR_1"/>
    <property type="match status" value="1"/>
</dbReference>
<evidence type="ECO:0000256" key="4">
    <source>
        <dbReference type="PROSITE-ProRule" id="PRU00335"/>
    </source>
</evidence>
<dbReference type="PANTHER" id="PTHR47506:SF6">
    <property type="entry name" value="HTH-TYPE TRANSCRIPTIONAL REPRESSOR NEMR"/>
    <property type="match status" value="1"/>
</dbReference>
<dbReference type="SUPFAM" id="SSF48498">
    <property type="entry name" value="Tetracyclin repressor-like, C-terminal domain"/>
    <property type="match status" value="1"/>
</dbReference>
<dbReference type="PROSITE" id="PS50977">
    <property type="entry name" value="HTH_TETR_2"/>
    <property type="match status" value="1"/>
</dbReference>
<dbReference type="InterPro" id="IPR009057">
    <property type="entry name" value="Homeodomain-like_sf"/>
</dbReference>
<evidence type="ECO:0000313" key="6">
    <source>
        <dbReference type="EMBL" id="MBK1896560.1"/>
    </source>
</evidence>
<evidence type="ECO:0000259" key="5">
    <source>
        <dbReference type="PROSITE" id="PS50977"/>
    </source>
</evidence>
<dbReference type="Pfam" id="PF16925">
    <property type="entry name" value="TetR_C_13"/>
    <property type="match status" value="1"/>
</dbReference>
<comment type="caution">
    <text evidence="6">The sequence shown here is derived from an EMBL/GenBank/DDBJ whole genome shotgun (WGS) entry which is preliminary data.</text>
</comment>